<name>A0ABR1T0K0_9PEZI</name>
<comment type="caution">
    <text evidence="6">The sequence shown here is derived from an EMBL/GenBank/DDBJ whole genome shotgun (WGS) entry which is preliminary data.</text>
</comment>
<evidence type="ECO:0000313" key="6">
    <source>
        <dbReference type="EMBL" id="KAK8040107.1"/>
    </source>
</evidence>
<evidence type="ECO:0000256" key="1">
    <source>
        <dbReference type="ARBA" id="ARBA00004141"/>
    </source>
</evidence>
<evidence type="ECO:0000256" key="5">
    <source>
        <dbReference type="SAM" id="Phobius"/>
    </source>
</evidence>
<comment type="subcellular location">
    <subcellularLocation>
        <location evidence="1">Membrane</location>
        <topology evidence="1">Multi-pass membrane protein</topology>
    </subcellularLocation>
</comment>
<organism evidence="6 7">
    <name type="scientific">Apiospora rasikravindrae</name>
    <dbReference type="NCBI Taxonomy" id="990691"/>
    <lineage>
        <taxon>Eukaryota</taxon>
        <taxon>Fungi</taxon>
        <taxon>Dikarya</taxon>
        <taxon>Ascomycota</taxon>
        <taxon>Pezizomycotina</taxon>
        <taxon>Sordariomycetes</taxon>
        <taxon>Xylariomycetidae</taxon>
        <taxon>Amphisphaeriales</taxon>
        <taxon>Apiosporaceae</taxon>
        <taxon>Apiospora</taxon>
    </lineage>
</organism>
<dbReference type="PANTHER" id="PTHR23501">
    <property type="entry name" value="MAJOR FACILITATOR SUPERFAMILY"/>
    <property type="match status" value="1"/>
</dbReference>
<protein>
    <recommendedName>
        <fullName evidence="8">MFS transporter</fullName>
    </recommendedName>
</protein>
<evidence type="ECO:0000256" key="3">
    <source>
        <dbReference type="ARBA" id="ARBA00022989"/>
    </source>
</evidence>
<feature type="transmembrane region" description="Helical" evidence="5">
    <location>
        <begin position="12"/>
        <end position="29"/>
    </location>
</feature>
<dbReference type="PANTHER" id="PTHR23501:SF198">
    <property type="entry name" value="AZOLE RESISTANCE PROTEIN 1-RELATED"/>
    <property type="match status" value="1"/>
</dbReference>
<proteinExistence type="predicted"/>
<dbReference type="Proteomes" id="UP001444661">
    <property type="component" value="Unassembled WGS sequence"/>
</dbReference>
<gene>
    <name evidence="6" type="ORF">PG993_008518</name>
</gene>
<keyword evidence="4 5" id="KW-0472">Membrane</keyword>
<dbReference type="EMBL" id="JAQQWK010000006">
    <property type="protein sequence ID" value="KAK8040107.1"/>
    <property type="molecule type" value="Genomic_DNA"/>
</dbReference>
<reference evidence="6 7" key="1">
    <citation type="submission" date="2023-01" db="EMBL/GenBank/DDBJ databases">
        <title>Analysis of 21 Apiospora genomes using comparative genomics revels a genus with tremendous synthesis potential of carbohydrate active enzymes and secondary metabolites.</title>
        <authorList>
            <person name="Sorensen T."/>
        </authorList>
    </citation>
    <scope>NUCLEOTIDE SEQUENCE [LARGE SCALE GENOMIC DNA]</scope>
    <source>
        <strain evidence="6 7">CBS 33761</strain>
    </source>
</reference>
<accession>A0ABR1T0K0</accession>
<keyword evidence="7" id="KW-1185">Reference proteome</keyword>
<feature type="transmembrane region" description="Helical" evidence="5">
    <location>
        <begin position="41"/>
        <end position="61"/>
    </location>
</feature>
<sequence>MLPQSTRCYHILWSFIAATFMCTSNVLYTQSDAFSTPVSHWIGYQVIQGIGAGFGMQMTLLSVQLKLKDNPDLVPVGIAFVMFLQYLGSTFTQVAAGTLFNNELQAGLVEHAGLNPSQAAMLL</sequence>
<evidence type="ECO:0000313" key="7">
    <source>
        <dbReference type="Proteomes" id="UP001444661"/>
    </source>
</evidence>
<evidence type="ECO:0000256" key="4">
    <source>
        <dbReference type="ARBA" id="ARBA00023136"/>
    </source>
</evidence>
<keyword evidence="3 5" id="KW-1133">Transmembrane helix</keyword>
<evidence type="ECO:0008006" key="8">
    <source>
        <dbReference type="Google" id="ProtNLM"/>
    </source>
</evidence>
<feature type="transmembrane region" description="Helical" evidence="5">
    <location>
        <begin position="73"/>
        <end position="96"/>
    </location>
</feature>
<evidence type="ECO:0000256" key="2">
    <source>
        <dbReference type="ARBA" id="ARBA00022692"/>
    </source>
</evidence>
<keyword evidence="2 5" id="KW-0812">Transmembrane</keyword>